<comment type="caution">
    <text evidence="2">The sequence shown here is derived from an EMBL/GenBank/DDBJ whole genome shotgun (WGS) entry which is preliminary data.</text>
</comment>
<keyword evidence="1" id="KW-0472">Membrane</keyword>
<dbReference type="EMBL" id="QRQN01000018">
    <property type="protein sequence ID" value="RHN05842.1"/>
    <property type="molecule type" value="Genomic_DNA"/>
</dbReference>
<protein>
    <submittedName>
        <fullName evidence="2">Uncharacterized protein</fullName>
    </submittedName>
</protein>
<keyword evidence="1" id="KW-0812">Transmembrane</keyword>
<proteinExistence type="predicted"/>
<reference evidence="2 3" key="1">
    <citation type="submission" date="2018-08" db="EMBL/GenBank/DDBJ databases">
        <title>A genome reference for cultivated species of the human gut microbiota.</title>
        <authorList>
            <person name="Zou Y."/>
            <person name="Xue W."/>
            <person name="Luo G."/>
        </authorList>
    </citation>
    <scope>NUCLEOTIDE SEQUENCE [LARGE SCALE GENOMIC DNA]</scope>
    <source>
        <strain evidence="2 3">AF31-21AC</strain>
    </source>
</reference>
<evidence type="ECO:0000313" key="3">
    <source>
        <dbReference type="Proteomes" id="UP000283586"/>
    </source>
</evidence>
<organism evidence="2 3">
    <name type="scientific">Roseburia intestinalis</name>
    <dbReference type="NCBI Taxonomy" id="166486"/>
    <lineage>
        <taxon>Bacteria</taxon>
        <taxon>Bacillati</taxon>
        <taxon>Bacillota</taxon>
        <taxon>Clostridia</taxon>
        <taxon>Lachnospirales</taxon>
        <taxon>Lachnospiraceae</taxon>
        <taxon>Roseburia</taxon>
    </lineage>
</organism>
<evidence type="ECO:0000256" key="1">
    <source>
        <dbReference type="SAM" id="Phobius"/>
    </source>
</evidence>
<keyword evidence="1" id="KW-1133">Transmembrane helix</keyword>
<feature type="transmembrane region" description="Helical" evidence="1">
    <location>
        <begin position="15"/>
        <end position="33"/>
    </location>
</feature>
<gene>
    <name evidence="2" type="ORF">DWZ31_14285</name>
</gene>
<dbReference type="AlphaFoldDB" id="A0A415TRH6"/>
<sequence>MSYYSNYGYESSDGGWGKIIAIIILLFFVAWGMDSCSVSMDRQSNHMVTITDIEGDYVYDENTKIVYIESVKSEYRRVAHATYRPYISPSGNYYKYENGKLVELKEESK</sequence>
<name>A0A415TRH6_9FIRM</name>
<accession>A0A415TRH6</accession>
<dbReference type="Proteomes" id="UP000283586">
    <property type="component" value="Unassembled WGS sequence"/>
</dbReference>
<evidence type="ECO:0000313" key="2">
    <source>
        <dbReference type="EMBL" id="RHN05842.1"/>
    </source>
</evidence>